<dbReference type="InParanoid" id="A0A1X7UJM0"/>
<name>A0A1X7UJM0_AMPQE</name>
<reference evidence="2" key="1">
    <citation type="submission" date="2017-05" db="UniProtKB">
        <authorList>
            <consortium name="EnsemblMetazoa"/>
        </authorList>
    </citation>
    <scope>IDENTIFICATION</scope>
</reference>
<protein>
    <submittedName>
        <fullName evidence="2">Uncharacterized protein</fullName>
    </submittedName>
</protein>
<proteinExistence type="predicted"/>
<dbReference type="AlphaFoldDB" id="A0A1X7UJM0"/>
<dbReference type="OrthoDB" id="5990207at2759"/>
<accession>A0A1X7UJM0</accession>
<sequence>MDPSFPWFSPVFYQGHGSPVFYPPPRTQSSSTSRVSETIDVSVSEETAQTTKEFMCVVKIINPKKKSKFIVRTWHEALGMAFLTPDNIKECLQNSFLEQVPSGLDFGVGYFHGTSKQWLCNGKDGELMYINISAASKITLWCDGVFEKFTHLAEGEAQPAAKKRKITSTSQPSLKYSNEATETIFQELKGKHPSMETPKLRLWAKMIEKGRHGDYDKPPNIPLMNDGATNSKKDMSSLSPLKHTQIRRSCLEDLQRLKALYDQAVLLPIEYHEEKDKVLKMLKTLK</sequence>
<feature type="region of interest" description="Disordered" evidence="1">
    <location>
        <begin position="214"/>
        <end position="241"/>
    </location>
</feature>
<evidence type="ECO:0000313" key="2">
    <source>
        <dbReference type="EnsemblMetazoa" id="Aqu2.1.27948_001"/>
    </source>
</evidence>
<dbReference type="EnsemblMetazoa" id="Aqu2.1.27948_001">
    <property type="protein sequence ID" value="Aqu2.1.27948_001"/>
    <property type="gene ID" value="Aqu2.1.27948"/>
</dbReference>
<organism evidence="2">
    <name type="scientific">Amphimedon queenslandica</name>
    <name type="common">Sponge</name>
    <dbReference type="NCBI Taxonomy" id="400682"/>
    <lineage>
        <taxon>Eukaryota</taxon>
        <taxon>Metazoa</taxon>
        <taxon>Porifera</taxon>
        <taxon>Demospongiae</taxon>
        <taxon>Heteroscleromorpha</taxon>
        <taxon>Haplosclerida</taxon>
        <taxon>Niphatidae</taxon>
        <taxon>Amphimedon</taxon>
    </lineage>
</organism>
<evidence type="ECO:0000256" key="1">
    <source>
        <dbReference type="SAM" id="MobiDB-lite"/>
    </source>
</evidence>